<comment type="caution">
    <text evidence="2">The sequence shown here is derived from an EMBL/GenBank/DDBJ whole genome shotgun (WGS) entry which is preliminary data.</text>
</comment>
<evidence type="ECO:0000313" key="2">
    <source>
        <dbReference type="EMBL" id="GDY30201.1"/>
    </source>
</evidence>
<dbReference type="EMBL" id="BJFL01000006">
    <property type="protein sequence ID" value="GDY30201.1"/>
    <property type="molecule type" value="Genomic_DNA"/>
</dbReference>
<dbReference type="AlphaFoldDB" id="A0A4D4J151"/>
<protein>
    <submittedName>
        <fullName evidence="2">Uncharacterized protein</fullName>
    </submittedName>
</protein>
<feature type="region of interest" description="Disordered" evidence="1">
    <location>
        <begin position="1"/>
        <end position="24"/>
    </location>
</feature>
<evidence type="ECO:0000313" key="3">
    <source>
        <dbReference type="Proteomes" id="UP000298860"/>
    </source>
</evidence>
<gene>
    <name evidence="2" type="ORF">GTS_18340</name>
</gene>
<sequence length="49" mass="5242">MPEHDQAAGGGHHRPPGTLEERMAPMMPHLAAARQPAAETTLARETAWG</sequence>
<organism evidence="2 3">
    <name type="scientific">Gandjariella thermophila</name>
    <dbReference type="NCBI Taxonomy" id="1931992"/>
    <lineage>
        <taxon>Bacteria</taxon>
        <taxon>Bacillati</taxon>
        <taxon>Actinomycetota</taxon>
        <taxon>Actinomycetes</taxon>
        <taxon>Pseudonocardiales</taxon>
        <taxon>Pseudonocardiaceae</taxon>
        <taxon>Gandjariella</taxon>
    </lineage>
</organism>
<name>A0A4D4J151_9PSEU</name>
<keyword evidence="3" id="KW-1185">Reference proteome</keyword>
<dbReference type="Proteomes" id="UP000298860">
    <property type="component" value="Unassembled WGS sequence"/>
</dbReference>
<proteinExistence type="predicted"/>
<evidence type="ECO:0000256" key="1">
    <source>
        <dbReference type="SAM" id="MobiDB-lite"/>
    </source>
</evidence>
<reference evidence="3" key="1">
    <citation type="submission" date="2019-04" db="EMBL/GenBank/DDBJ databases">
        <title>Draft genome sequence of Pseudonocardiaceae bacterium SL3-2-4.</title>
        <authorList>
            <person name="Ningsih F."/>
            <person name="Yokota A."/>
            <person name="Sakai Y."/>
            <person name="Nanatani K."/>
            <person name="Yabe S."/>
            <person name="Oetari A."/>
            <person name="Sjamsuridzal W."/>
        </authorList>
    </citation>
    <scope>NUCLEOTIDE SEQUENCE [LARGE SCALE GENOMIC DNA]</scope>
    <source>
        <strain evidence="3">SL3-2-4</strain>
    </source>
</reference>
<accession>A0A4D4J151</accession>